<dbReference type="AlphaFoldDB" id="A0A0W1AZ74"/>
<dbReference type="GO" id="GO:0005829">
    <property type="term" value="C:cytosol"/>
    <property type="evidence" value="ECO:0007669"/>
    <property type="project" value="UniProtKB-ARBA"/>
</dbReference>
<dbReference type="Gene3D" id="3.20.20.70">
    <property type="entry name" value="Aldolase class I"/>
    <property type="match status" value="1"/>
</dbReference>
<accession>A0A0W1AZ74</accession>
<keyword evidence="6" id="KW-1185">Reference proteome</keyword>
<dbReference type="OrthoDB" id="9772736at2"/>
<feature type="domain" description="NADH:flavin oxidoreductase/NADH oxidase N-terminal" evidence="4">
    <location>
        <begin position="8"/>
        <end position="330"/>
    </location>
</feature>
<dbReference type="InterPro" id="IPR013785">
    <property type="entry name" value="Aldolase_TIM"/>
</dbReference>
<evidence type="ECO:0000259" key="4">
    <source>
        <dbReference type="Pfam" id="PF00724"/>
    </source>
</evidence>
<organism evidence="5 6">
    <name type="scientific">Paenibacillus etheri</name>
    <dbReference type="NCBI Taxonomy" id="1306852"/>
    <lineage>
        <taxon>Bacteria</taxon>
        <taxon>Bacillati</taxon>
        <taxon>Bacillota</taxon>
        <taxon>Bacilli</taxon>
        <taxon>Bacillales</taxon>
        <taxon>Paenibacillaceae</taxon>
        <taxon>Paenibacillus</taxon>
    </lineage>
</organism>
<sequence>MNNLWSETKIGNLKLPHRLAMAPMTRSRAEEDGTPGDLSSLYYAQRASMGLLITEGVQPSDDGQGYLWSPGIYTEQHIKGWKKVTDAVHEAGGNMYIQLMHAGRMSHPDNTPHHRQPVAPSALAPGVQMFTATGMQDIPVPRELSKEDIQTTISDFRKAAAAAIEGGADGVEIHGANGYLINQFIGENSNTRTDEYGGSIENRARFAIEVTKAIVEEIGADRTGFRISPGTPLGGIQDGEQGPELYLYLVKELAKLEIAYLHVMHLGNEKLLHDIRSIWTNPLLVNRAGRALEDLSIDLDNGLADMVPVGAWSLANPDLVERLKLGAPLNEADPTTFFGIGSKGYTDYPTLKELDLKRVKY</sequence>
<dbReference type="PANTHER" id="PTHR22893">
    <property type="entry name" value="NADH OXIDOREDUCTASE-RELATED"/>
    <property type="match status" value="1"/>
</dbReference>
<keyword evidence="3" id="KW-0560">Oxidoreductase</keyword>
<reference evidence="5 6" key="1">
    <citation type="journal article" date="2015" name="Int. Biodeterior. Biodegradation">
        <title>Physiological and genetic screening methods for the isolation of methyl tert-butyl ether-degrading bacteria for bioremediation purposes.</title>
        <authorList>
            <person name="Guisado I.M."/>
            <person name="Purswani J."/>
            <person name="Gonzalez Lopez J."/>
            <person name="Pozo C."/>
        </authorList>
    </citation>
    <scope>NUCLEOTIDE SEQUENCE [LARGE SCALE GENOMIC DNA]</scope>
    <source>
        <strain evidence="5 6">SH7</strain>
    </source>
</reference>
<comment type="caution">
    <text evidence="5">The sequence shown here is derived from an EMBL/GenBank/DDBJ whole genome shotgun (WGS) entry which is preliminary data.</text>
</comment>
<proteinExistence type="inferred from homology"/>
<dbReference type="GO" id="GO:0016628">
    <property type="term" value="F:oxidoreductase activity, acting on the CH-CH group of donors, NAD or NADP as acceptor"/>
    <property type="evidence" value="ECO:0007669"/>
    <property type="project" value="UniProtKB-ARBA"/>
</dbReference>
<evidence type="ECO:0000313" key="5">
    <source>
        <dbReference type="EMBL" id="KTD86657.1"/>
    </source>
</evidence>
<dbReference type="InterPro" id="IPR001155">
    <property type="entry name" value="OxRdtase_FMN_N"/>
</dbReference>
<dbReference type="CDD" id="cd02933">
    <property type="entry name" value="OYE_like_FMN"/>
    <property type="match status" value="1"/>
</dbReference>
<dbReference type="InterPro" id="IPR045247">
    <property type="entry name" value="Oye-like"/>
</dbReference>
<dbReference type="Pfam" id="PF00724">
    <property type="entry name" value="Oxidored_FMN"/>
    <property type="match status" value="1"/>
</dbReference>
<dbReference type="FunFam" id="3.20.20.70:FF:000059">
    <property type="entry name" value="N-ethylmaleimide reductase, FMN-linked"/>
    <property type="match status" value="1"/>
</dbReference>
<name>A0A0W1AZ74_9BACL</name>
<evidence type="ECO:0000256" key="2">
    <source>
        <dbReference type="ARBA" id="ARBA00005979"/>
    </source>
</evidence>
<protein>
    <submittedName>
        <fullName evidence="5">1,2-oxophytodienoate reductase</fullName>
    </submittedName>
</protein>
<comment type="similarity">
    <text evidence="2">Belongs to the NADH:flavin oxidoreductase/NADH oxidase family.</text>
</comment>
<evidence type="ECO:0000256" key="1">
    <source>
        <dbReference type="ARBA" id="ARBA00001917"/>
    </source>
</evidence>
<evidence type="ECO:0000256" key="3">
    <source>
        <dbReference type="ARBA" id="ARBA00023002"/>
    </source>
</evidence>
<dbReference type="SUPFAM" id="SSF51395">
    <property type="entry name" value="FMN-linked oxidoreductases"/>
    <property type="match status" value="1"/>
</dbReference>
<dbReference type="Proteomes" id="UP000054709">
    <property type="component" value="Unassembled WGS sequence"/>
</dbReference>
<dbReference type="PANTHER" id="PTHR22893:SF91">
    <property type="entry name" value="NADPH DEHYDROGENASE 2-RELATED"/>
    <property type="match status" value="1"/>
</dbReference>
<comment type="cofactor">
    <cofactor evidence="1">
        <name>FMN</name>
        <dbReference type="ChEBI" id="CHEBI:58210"/>
    </cofactor>
</comment>
<dbReference type="RefSeq" id="WP_060623545.1">
    <property type="nucleotide sequence ID" value="NZ_LCZJ02000019.1"/>
</dbReference>
<gene>
    <name evidence="5" type="ORF">UQ64_14475</name>
</gene>
<dbReference type="GO" id="GO:0010181">
    <property type="term" value="F:FMN binding"/>
    <property type="evidence" value="ECO:0007669"/>
    <property type="project" value="InterPro"/>
</dbReference>
<evidence type="ECO:0000313" key="6">
    <source>
        <dbReference type="Proteomes" id="UP000054709"/>
    </source>
</evidence>
<dbReference type="EMBL" id="LCZJ02000019">
    <property type="protein sequence ID" value="KTD86657.1"/>
    <property type="molecule type" value="Genomic_DNA"/>
</dbReference>